<name>A0ABM1FCE5_SOLPN</name>
<dbReference type="GeneID" id="107001235"/>
<evidence type="ECO:0000313" key="2">
    <source>
        <dbReference type="Proteomes" id="UP000694930"/>
    </source>
</evidence>
<feature type="compositionally biased region" description="Polar residues" evidence="1">
    <location>
        <begin position="152"/>
        <end position="163"/>
    </location>
</feature>
<organism evidence="2 3">
    <name type="scientific">Solanum pennellii</name>
    <name type="common">Tomato</name>
    <name type="synonym">Lycopersicon pennellii</name>
    <dbReference type="NCBI Taxonomy" id="28526"/>
    <lineage>
        <taxon>Eukaryota</taxon>
        <taxon>Viridiplantae</taxon>
        <taxon>Streptophyta</taxon>
        <taxon>Embryophyta</taxon>
        <taxon>Tracheophyta</taxon>
        <taxon>Spermatophyta</taxon>
        <taxon>Magnoliopsida</taxon>
        <taxon>eudicotyledons</taxon>
        <taxon>Gunneridae</taxon>
        <taxon>Pentapetalae</taxon>
        <taxon>asterids</taxon>
        <taxon>lamiids</taxon>
        <taxon>Solanales</taxon>
        <taxon>Solanaceae</taxon>
        <taxon>Solanoideae</taxon>
        <taxon>Solaneae</taxon>
        <taxon>Solanum</taxon>
        <taxon>Solanum subgen. Lycopersicon</taxon>
    </lineage>
</organism>
<reference evidence="2" key="1">
    <citation type="journal article" date="2014" name="Nat. Genet.">
        <title>The genome of the stress-tolerant wild tomato species Solanum pennellii.</title>
        <authorList>
            <person name="Bolger A."/>
            <person name="Scossa F."/>
            <person name="Bolger M.E."/>
            <person name="Lanz C."/>
            <person name="Maumus F."/>
            <person name="Tohge T."/>
            <person name="Quesneville H."/>
            <person name="Alseekh S."/>
            <person name="Sorensen I."/>
            <person name="Lichtenstein G."/>
            <person name="Fich E.A."/>
            <person name="Conte M."/>
            <person name="Keller H."/>
            <person name="Schneeberger K."/>
            <person name="Schwacke R."/>
            <person name="Ofner I."/>
            <person name="Vrebalov J."/>
            <person name="Xu Y."/>
            <person name="Osorio S."/>
            <person name="Aflitos S.A."/>
            <person name="Schijlen E."/>
            <person name="Jimenez-Gomez J.M."/>
            <person name="Ryngajllo M."/>
            <person name="Kimura S."/>
            <person name="Kumar R."/>
            <person name="Koenig D."/>
            <person name="Headland L.R."/>
            <person name="Maloof J.N."/>
            <person name="Sinha N."/>
            <person name="van Ham R.C."/>
            <person name="Lankhorst R.K."/>
            <person name="Mao L."/>
            <person name="Vogel A."/>
            <person name="Arsova B."/>
            <person name="Panstruga R."/>
            <person name="Fei Z."/>
            <person name="Rose J.K."/>
            <person name="Zamir D."/>
            <person name="Carrari F."/>
            <person name="Giovannoni J.J."/>
            <person name="Weigel D."/>
            <person name="Usadel B."/>
            <person name="Fernie A.R."/>
        </authorList>
    </citation>
    <scope>NUCLEOTIDE SEQUENCE [LARGE SCALE GENOMIC DNA]</scope>
    <source>
        <strain evidence="2">cv. LA0716</strain>
    </source>
</reference>
<accession>A0ABM1FCE5</accession>
<reference evidence="3" key="2">
    <citation type="submission" date="2025-08" db="UniProtKB">
        <authorList>
            <consortium name="RefSeq"/>
        </authorList>
    </citation>
    <scope>IDENTIFICATION</scope>
</reference>
<feature type="region of interest" description="Disordered" evidence="1">
    <location>
        <begin position="142"/>
        <end position="187"/>
    </location>
</feature>
<protein>
    <submittedName>
        <fullName evidence="3">Uncharacterized protein LOC107001235</fullName>
    </submittedName>
</protein>
<dbReference type="RefSeq" id="XP_015054851.1">
    <property type="nucleotide sequence ID" value="XM_015199365.1"/>
</dbReference>
<keyword evidence="2" id="KW-1185">Reference proteome</keyword>
<gene>
    <name evidence="3" type="primary">LOC107001235</name>
</gene>
<dbReference type="Proteomes" id="UP000694930">
    <property type="component" value="Chromosome 10"/>
</dbReference>
<evidence type="ECO:0000256" key="1">
    <source>
        <dbReference type="SAM" id="MobiDB-lite"/>
    </source>
</evidence>
<feature type="compositionally biased region" description="Polar residues" evidence="1">
    <location>
        <begin position="172"/>
        <end position="187"/>
    </location>
</feature>
<sequence length="273" mass="30990">MPPRKAFRGRLRRNVEELEVPNAPEVQPQREVTNVEFWEAIRMLSQVMTYHVVQKRASQQEEVDTSRVREFLRVNPPSITRSSPTEDPENFVEELKKVFEVMHMVDVERVELAAYQLMGVARTWFDQCKDVEEEKVKNREEYRKKKVKTGNEFAQQKGGSSRPQFHKPKGNAPSSPSAPTSRNQRITGPSVVKASRFFSSVVKRGAPMGDTSSTCGGTNRLYALNNLHEQENSADVVTGVIRVFDFTAYELLDPGASLSFVTAYVAMNFEISL</sequence>
<proteinExistence type="predicted"/>
<evidence type="ECO:0000313" key="3">
    <source>
        <dbReference type="RefSeq" id="XP_015054851.1"/>
    </source>
</evidence>